<reference evidence="2 3" key="1">
    <citation type="journal article" date="2023" name="G3 (Bethesda)">
        <title>A chromosome-length genome assembly and annotation of blackberry (Rubus argutus, cv. 'Hillquist').</title>
        <authorList>
            <person name="Bruna T."/>
            <person name="Aryal R."/>
            <person name="Dudchenko O."/>
            <person name="Sargent D.J."/>
            <person name="Mead D."/>
            <person name="Buti M."/>
            <person name="Cavallini A."/>
            <person name="Hytonen T."/>
            <person name="Andres J."/>
            <person name="Pham M."/>
            <person name="Weisz D."/>
            <person name="Mascagni F."/>
            <person name="Usai G."/>
            <person name="Natali L."/>
            <person name="Bassil N."/>
            <person name="Fernandez G.E."/>
            <person name="Lomsadze A."/>
            <person name="Armour M."/>
            <person name="Olukolu B."/>
            <person name="Poorten T."/>
            <person name="Britton C."/>
            <person name="Davik J."/>
            <person name="Ashrafi H."/>
            <person name="Aiden E.L."/>
            <person name="Borodovsky M."/>
            <person name="Worthington M."/>
        </authorList>
    </citation>
    <scope>NUCLEOTIDE SEQUENCE [LARGE SCALE GENOMIC DNA]</scope>
    <source>
        <strain evidence="2">PI 553951</strain>
    </source>
</reference>
<accession>A0AAW1X5B9</accession>
<sequence>MGMATIPRNKKVAIGAMPIVAIGALTKKYPISVAPIGTPVPSSNPATSAPPSRPSLNQARARHHHFIDAPASCLAVAVVPPSCLAATCPDRARARAFHSPTITAPSSRIMPPSVLPASPSVMLRCRLCAVVPNPCSCRRRLTLQQRRHSLPVLSHRAQPLARDPTPHPPSRHYPDRAGYSPTPLT</sequence>
<protein>
    <submittedName>
        <fullName evidence="2">Uncharacterized protein</fullName>
    </submittedName>
</protein>
<gene>
    <name evidence="2" type="ORF">M0R45_019438</name>
</gene>
<evidence type="ECO:0000313" key="3">
    <source>
        <dbReference type="Proteomes" id="UP001457282"/>
    </source>
</evidence>
<dbReference type="AlphaFoldDB" id="A0AAW1X5B9"/>
<organism evidence="2 3">
    <name type="scientific">Rubus argutus</name>
    <name type="common">Southern blackberry</name>
    <dbReference type="NCBI Taxonomy" id="59490"/>
    <lineage>
        <taxon>Eukaryota</taxon>
        <taxon>Viridiplantae</taxon>
        <taxon>Streptophyta</taxon>
        <taxon>Embryophyta</taxon>
        <taxon>Tracheophyta</taxon>
        <taxon>Spermatophyta</taxon>
        <taxon>Magnoliopsida</taxon>
        <taxon>eudicotyledons</taxon>
        <taxon>Gunneridae</taxon>
        <taxon>Pentapetalae</taxon>
        <taxon>rosids</taxon>
        <taxon>fabids</taxon>
        <taxon>Rosales</taxon>
        <taxon>Rosaceae</taxon>
        <taxon>Rosoideae</taxon>
        <taxon>Rosoideae incertae sedis</taxon>
        <taxon>Rubus</taxon>
    </lineage>
</organism>
<dbReference type="Proteomes" id="UP001457282">
    <property type="component" value="Unassembled WGS sequence"/>
</dbReference>
<evidence type="ECO:0000313" key="2">
    <source>
        <dbReference type="EMBL" id="KAK9932191.1"/>
    </source>
</evidence>
<keyword evidence="3" id="KW-1185">Reference proteome</keyword>
<dbReference type="EMBL" id="JBEDUW010000004">
    <property type="protein sequence ID" value="KAK9932191.1"/>
    <property type="molecule type" value="Genomic_DNA"/>
</dbReference>
<evidence type="ECO:0000256" key="1">
    <source>
        <dbReference type="SAM" id="MobiDB-lite"/>
    </source>
</evidence>
<comment type="caution">
    <text evidence="2">The sequence shown here is derived from an EMBL/GenBank/DDBJ whole genome shotgun (WGS) entry which is preliminary data.</text>
</comment>
<feature type="region of interest" description="Disordered" evidence="1">
    <location>
        <begin position="148"/>
        <end position="185"/>
    </location>
</feature>
<proteinExistence type="predicted"/>
<name>A0AAW1X5B9_RUBAR</name>